<keyword evidence="1" id="KW-0812">Transmembrane</keyword>
<dbReference type="InterPro" id="IPR001387">
    <property type="entry name" value="Cro/C1-type_HTH"/>
</dbReference>
<dbReference type="Pfam" id="PF13413">
    <property type="entry name" value="HTH_25"/>
    <property type="match status" value="1"/>
</dbReference>
<evidence type="ECO:0000313" key="3">
    <source>
        <dbReference type="EMBL" id="QKM59974.1"/>
    </source>
</evidence>
<dbReference type="GO" id="GO:0003677">
    <property type="term" value="F:DNA binding"/>
    <property type="evidence" value="ECO:0007669"/>
    <property type="project" value="InterPro"/>
</dbReference>
<feature type="transmembrane region" description="Helical" evidence="1">
    <location>
        <begin position="173"/>
        <end position="194"/>
    </location>
</feature>
<evidence type="ECO:0000259" key="2">
    <source>
        <dbReference type="PROSITE" id="PS50943"/>
    </source>
</evidence>
<dbReference type="EMBL" id="CP028940">
    <property type="protein sequence ID" value="QKM59974.1"/>
    <property type="molecule type" value="Genomic_DNA"/>
</dbReference>
<evidence type="ECO:0000313" key="4">
    <source>
        <dbReference type="Proteomes" id="UP000501090"/>
    </source>
</evidence>
<dbReference type="Gene3D" id="1.10.260.40">
    <property type="entry name" value="lambda repressor-like DNA-binding domains"/>
    <property type="match status" value="1"/>
</dbReference>
<dbReference type="AlphaFoldDB" id="A0A6M9PDB3"/>
<keyword evidence="1" id="KW-1133">Transmembrane helix</keyword>
<keyword evidence="1" id="KW-0472">Membrane</keyword>
<evidence type="ECO:0000256" key="1">
    <source>
        <dbReference type="SAM" id="Phobius"/>
    </source>
</evidence>
<name>A0A6M9PDB3_9BURK</name>
<sequence length="352" mass="37891">MTTNPKLPEIRKEAFTKAREKLGLSTKDLGGMACLSTRQIEQIENGEISSFYGAQIKVTAAKKVAGLLQLNDQDAFDYGVQTLEKKHDAIVELPIAEVKAVKNLKVDAAKKVSTNKVDQKQDTVEAKKQVKEAQLPETGIEEEIKESATKVQAKEVSFTRSAGKTKSTSQKKLLLSLSVFAAIVFSVINLRPLFFADKPAEIILVKEEIVEPVSVATPAEPVPVASVATVAAVASTGAEISTACPPEEGIISYKPDAPRKAADVVYIQVKAKQVVCVSDASGKVQNRMIEPGVGASFNGRPPFKVLTNSLAQAEVFFQGAKVRLSNPNVKTLILEASEVMVPSSDRTDSQLR</sequence>
<gene>
    <name evidence="3" type="ORF">DN92_02370</name>
</gene>
<dbReference type="CDD" id="cd00093">
    <property type="entry name" value="HTH_XRE"/>
    <property type="match status" value="1"/>
</dbReference>
<organism evidence="3 4">
    <name type="scientific">Polynucleobacter arcticus</name>
    <dbReference type="NCBI Taxonomy" id="1743165"/>
    <lineage>
        <taxon>Bacteria</taxon>
        <taxon>Pseudomonadati</taxon>
        <taxon>Pseudomonadota</taxon>
        <taxon>Betaproteobacteria</taxon>
        <taxon>Burkholderiales</taxon>
        <taxon>Burkholderiaceae</taxon>
        <taxon>Polynucleobacter</taxon>
    </lineage>
</organism>
<accession>A0A6M9PDB3</accession>
<dbReference type="InterPro" id="IPR010982">
    <property type="entry name" value="Lambda_DNA-bd_dom_sf"/>
</dbReference>
<dbReference type="KEGG" id="pard:DN92_02370"/>
<reference evidence="3 4" key="1">
    <citation type="submission" date="2018-04" db="EMBL/GenBank/DDBJ databases">
        <title>Polynucleobacter sp. UK-Long2-W17 genome.</title>
        <authorList>
            <person name="Hahn M.W."/>
        </authorList>
    </citation>
    <scope>NUCLEOTIDE SEQUENCE [LARGE SCALE GENOMIC DNA]</scope>
    <source>
        <strain evidence="3 4">UK-Long2-W17</strain>
    </source>
</reference>
<dbReference type="Proteomes" id="UP000501090">
    <property type="component" value="Chromosome"/>
</dbReference>
<dbReference type="RefSeq" id="WP_173959746.1">
    <property type="nucleotide sequence ID" value="NZ_CBCSCC010000007.1"/>
</dbReference>
<protein>
    <recommendedName>
        <fullName evidence="2">HTH cro/C1-type domain-containing protein</fullName>
    </recommendedName>
</protein>
<keyword evidence="4" id="KW-1185">Reference proteome</keyword>
<feature type="domain" description="HTH cro/C1-type" evidence="2">
    <location>
        <begin position="17"/>
        <end position="76"/>
    </location>
</feature>
<proteinExistence type="predicted"/>
<dbReference type="PROSITE" id="PS50943">
    <property type="entry name" value="HTH_CROC1"/>
    <property type="match status" value="1"/>
</dbReference>